<evidence type="ECO:0000259" key="2">
    <source>
        <dbReference type="Pfam" id="PF19289"/>
    </source>
</evidence>
<protein>
    <recommendedName>
        <fullName evidence="2">Metalloprotease TldD/E C-terminal domain-containing protein</fullName>
    </recommendedName>
</protein>
<feature type="compositionally biased region" description="Polar residues" evidence="1">
    <location>
        <begin position="1"/>
        <end position="19"/>
    </location>
</feature>
<dbReference type="GO" id="GO:0008237">
    <property type="term" value="F:metallopeptidase activity"/>
    <property type="evidence" value="ECO:0007669"/>
    <property type="project" value="InterPro"/>
</dbReference>
<evidence type="ECO:0000313" key="3">
    <source>
        <dbReference type="EMBL" id="PSR24605.1"/>
    </source>
</evidence>
<dbReference type="Proteomes" id="UP000242699">
    <property type="component" value="Unassembled WGS sequence"/>
</dbReference>
<dbReference type="EMBL" id="PXYT01000073">
    <property type="protein sequence ID" value="PSR24605.1"/>
    <property type="molecule type" value="Genomic_DNA"/>
</dbReference>
<organism evidence="3 4">
    <name type="scientific">Sulfobacillus benefaciens</name>
    <dbReference type="NCBI Taxonomy" id="453960"/>
    <lineage>
        <taxon>Bacteria</taxon>
        <taxon>Bacillati</taxon>
        <taxon>Bacillota</taxon>
        <taxon>Clostridia</taxon>
        <taxon>Eubacteriales</taxon>
        <taxon>Clostridiales Family XVII. Incertae Sedis</taxon>
        <taxon>Sulfobacillus</taxon>
    </lineage>
</organism>
<dbReference type="InterPro" id="IPR036059">
    <property type="entry name" value="TldD/PmbA_sf"/>
</dbReference>
<dbReference type="PANTHER" id="PTHR43421">
    <property type="entry name" value="METALLOPROTEASE PMBA"/>
    <property type="match status" value="1"/>
</dbReference>
<dbReference type="InterPro" id="IPR047657">
    <property type="entry name" value="PmbA"/>
</dbReference>
<dbReference type="AlphaFoldDB" id="A0A2T2WQU5"/>
<feature type="domain" description="Metalloprotease TldD/E C-terminal" evidence="2">
    <location>
        <begin position="214"/>
        <end position="441"/>
    </location>
</feature>
<dbReference type="Pfam" id="PF19289">
    <property type="entry name" value="PmbA_TldD_3rd"/>
    <property type="match status" value="1"/>
</dbReference>
<reference evidence="3 4" key="1">
    <citation type="journal article" date="2014" name="BMC Genomics">
        <title>Comparison of environmental and isolate Sulfobacillus genomes reveals diverse carbon, sulfur, nitrogen, and hydrogen metabolisms.</title>
        <authorList>
            <person name="Justice N.B."/>
            <person name="Norman A."/>
            <person name="Brown C.T."/>
            <person name="Singh A."/>
            <person name="Thomas B.C."/>
            <person name="Banfield J.F."/>
        </authorList>
    </citation>
    <scope>NUCLEOTIDE SEQUENCE [LARGE SCALE GENOMIC DNA]</scope>
    <source>
        <strain evidence="3">AMDSBA1</strain>
    </source>
</reference>
<name>A0A2T2WQU5_9FIRM</name>
<dbReference type="PANTHER" id="PTHR43421:SF1">
    <property type="entry name" value="METALLOPROTEASE PMBA"/>
    <property type="match status" value="1"/>
</dbReference>
<dbReference type="GO" id="GO:0006508">
    <property type="term" value="P:proteolysis"/>
    <property type="evidence" value="ECO:0007669"/>
    <property type="project" value="InterPro"/>
</dbReference>
<accession>A0A2T2WQU5</accession>
<dbReference type="InterPro" id="IPR045569">
    <property type="entry name" value="Metalloprtase-TldD/E_C"/>
</dbReference>
<comment type="caution">
    <text evidence="3">The sequence shown here is derived from an EMBL/GenBank/DDBJ whole genome shotgun (WGS) entry which is preliminary data.</text>
</comment>
<dbReference type="SUPFAM" id="SSF111283">
    <property type="entry name" value="Putative modulator of DNA gyrase, PmbA/TldD"/>
    <property type="match status" value="1"/>
</dbReference>
<sequence>MTSLFDEPSTPSNMTWNQDDNGEAVGISLKTWTFAWQTGESPRLQYGEQYVRQVRLIHEGKLGSAISRSASWADMKAQAFEASALGPASQVRFRGSPRPLTSPPSDDPPRVETLLEWVGEVRQALSFLPSTARVQASVRFSRQLAERATPPSAVNYVARQFWSAALSARNVQGTDFVELSRSSLGESCPPHTQITNDIQTRWQWSQKTVSIPDGRYPIVFLPPVVMSLMVPVLSRLTGPNLIARNSPWEDAMNQSVTSMLLTITSDPTLAGGPRSGPEDDEGNPASIQPLIENGILRSFVLDELSADELGYSSPKMGYRPDINQLPQGAPASMVITPGDHSLIQMLNMVPRCLILGNWIGGRSTNPVRGDIAGNASELYYVEHGEVLGRVKNTVVSVNAFSALQDQLMAIGREQQWVPPSMLQSAPAYLPPILFDSVAVAGKGQ</sequence>
<dbReference type="GO" id="GO:0005829">
    <property type="term" value="C:cytosol"/>
    <property type="evidence" value="ECO:0007669"/>
    <property type="project" value="TreeGrafter"/>
</dbReference>
<evidence type="ECO:0000256" key="1">
    <source>
        <dbReference type="SAM" id="MobiDB-lite"/>
    </source>
</evidence>
<proteinExistence type="predicted"/>
<evidence type="ECO:0000313" key="4">
    <source>
        <dbReference type="Proteomes" id="UP000242699"/>
    </source>
</evidence>
<gene>
    <name evidence="3" type="ORF">C7B43_18715</name>
</gene>
<feature type="region of interest" description="Disordered" evidence="1">
    <location>
        <begin position="1"/>
        <end position="20"/>
    </location>
</feature>
<feature type="region of interest" description="Disordered" evidence="1">
    <location>
        <begin position="266"/>
        <end position="286"/>
    </location>
</feature>